<dbReference type="STRING" id="1182545.A0A072PBY5"/>
<feature type="region of interest" description="Disordered" evidence="7">
    <location>
        <begin position="258"/>
        <end position="327"/>
    </location>
</feature>
<keyword evidence="4" id="KW-0804">Transcription</keyword>
<evidence type="ECO:0000256" key="4">
    <source>
        <dbReference type="ARBA" id="ARBA00023163"/>
    </source>
</evidence>
<organism evidence="9 10">
    <name type="scientific">Exophiala aquamarina CBS 119918</name>
    <dbReference type="NCBI Taxonomy" id="1182545"/>
    <lineage>
        <taxon>Eukaryota</taxon>
        <taxon>Fungi</taxon>
        <taxon>Dikarya</taxon>
        <taxon>Ascomycota</taxon>
        <taxon>Pezizomycotina</taxon>
        <taxon>Eurotiomycetes</taxon>
        <taxon>Chaetothyriomycetidae</taxon>
        <taxon>Chaetothyriales</taxon>
        <taxon>Herpotrichiellaceae</taxon>
        <taxon>Exophiala</taxon>
    </lineage>
</organism>
<evidence type="ECO:0000259" key="8">
    <source>
        <dbReference type="PROSITE" id="PS50039"/>
    </source>
</evidence>
<keyword evidence="10" id="KW-1185">Reference proteome</keyword>
<evidence type="ECO:0000256" key="2">
    <source>
        <dbReference type="ARBA" id="ARBA00023015"/>
    </source>
</evidence>
<dbReference type="HOGENOM" id="CLU_054972_0_0_1"/>
<evidence type="ECO:0000256" key="3">
    <source>
        <dbReference type="ARBA" id="ARBA00023125"/>
    </source>
</evidence>
<feature type="compositionally biased region" description="Basic residues" evidence="7">
    <location>
        <begin position="291"/>
        <end position="301"/>
    </location>
</feature>
<feature type="domain" description="Fork-head" evidence="8">
    <location>
        <begin position="175"/>
        <end position="268"/>
    </location>
</feature>
<dbReference type="PANTHER" id="PTHR45881:SF5">
    <property type="entry name" value="FORK-HEAD DOMAIN-CONTAINING PROTEIN"/>
    <property type="match status" value="1"/>
</dbReference>
<evidence type="ECO:0000256" key="1">
    <source>
        <dbReference type="ARBA" id="ARBA00004123"/>
    </source>
</evidence>
<dbReference type="InterPro" id="IPR001766">
    <property type="entry name" value="Fork_head_dom"/>
</dbReference>
<accession>A0A072PBY5</accession>
<dbReference type="InterPro" id="IPR030456">
    <property type="entry name" value="TF_fork_head_CS_2"/>
</dbReference>
<reference evidence="9 10" key="1">
    <citation type="submission" date="2013-03" db="EMBL/GenBank/DDBJ databases">
        <title>The Genome Sequence of Exophiala aquamarina CBS 119918.</title>
        <authorList>
            <consortium name="The Broad Institute Genomics Platform"/>
            <person name="Cuomo C."/>
            <person name="de Hoog S."/>
            <person name="Gorbushina A."/>
            <person name="Walker B."/>
            <person name="Young S.K."/>
            <person name="Zeng Q."/>
            <person name="Gargeya S."/>
            <person name="Fitzgerald M."/>
            <person name="Haas B."/>
            <person name="Abouelleil A."/>
            <person name="Allen A.W."/>
            <person name="Alvarado L."/>
            <person name="Arachchi H.M."/>
            <person name="Berlin A.M."/>
            <person name="Chapman S.B."/>
            <person name="Gainer-Dewar J."/>
            <person name="Goldberg J."/>
            <person name="Griggs A."/>
            <person name="Gujja S."/>
            <person name="Hansen M."/>
            <person name="Howarth C."/>
            <person name="Imamovic A."/>
            <person name="Ireland A."/>
            <person name="Larimer J."/>
            <person name="McCowan C."/>
            <person name="Murphy C."/>
            <person name="Pearson M."/>
            <person name="Poon T.W."/>
            <person name="Priest M."/>
            <person name="Roberts A."/>
            <person name="Saif S."/>
            <person name="Shea T."/>
            <person name="Sisk P."/>
            <person name="Sykes S."/>
            <person name="Wortman J."/>
            <person name="Nusbaum C."/>
            <person name="Birren B."/>
        </authorList>
    </citation>
    <scope>NUCLEOTIDE SEQUENCE [LARGE SCALE GENOMIC DNA]</scope>
    <source>
        <strain evidence="9 10">CBS 119918</strain>
    </source>
</reference>
<evidence type="ECO:0000313" key="9">
    <source>
        <dbReference type="EMBL" id="KEF56763.1"/>
    </source>
</evidence>
<feature type="DNA-binding region" description="Fork-head" evidence="6">
    <location>
        <begin position="175"/>
        <end position="268"/>
    </location>
</feature>
<dbReference type="Gene3D" id="1.10.10.10">
    <property type="entry name" value="Winged helix-like DNA-binding domain superfamily/Winged helix DNA-binding domain"/>
    <property type="match status" value="1"/>
</dbReference>
<protein>
    <recommendedName>
        <fullName evidence="8">Fork-head domain-containing protein</fullName>
    </recommendedName>
</protein>
<dbReference type="InterPro" id="IPR036388">
    <property type="entry name" value="WH-like_DNA-bd_sf"/>
</dbReference>
<dbReference type="OrthoDB" id="5954824at2759"/>
<dbReference type="VEuPathDB" id="FungiDB:A1O9_06953"/>
<dbReference type="RefSeq" id="XP_013259353.1">
    <property type="nucleotide sequence ID" value="XM_013403899.1"/>
</dbReference>
<dbReference type="AlphaFoldDB" id="A0A072PBY5"/>
<dbReference type="SUPFAM" id="SSF46785">
    <property type="entry name" value="Winged helix' DNA-binding domain"/>
    <property type="match status" value="1"/>
</dbReference>
<feature type="compositionally biased region" description="Low complexity" evidence="7">
    <location>
        <begin position="310"/>
        <end position="324"/>
    </location>
</feature>
<dbReference type="GO" id="GO:0000978">
    <property type="term" value="F:RNA polymerase II cis-regulatory region sequence-specific DNA binding"/>
    <property type="evidence" value="ECO:0007669"/>
    <property type="project" value="TreeGrafter"/>
</dbReference>
<dbReference type="PANTHER" id="PTHR45881">
    <property type="entry name" value="CHECKPOINT SUPPRESSOR 1-LIKE, ISOFORM A-RELATED"/>
    <property type="match status" value="1"/>
</dbReference>
<evidence type="ECO:0000256" key="5">
    <source>
        <dbReference type="ARBA" id="ARBA00023242"/>
    </source>
</evidence>
<keyword evidence="3 6" id="KW-0238">DNA-binding</keyword>
<dbReference type="PROSITE" id="PS00658">
    <property type="entry name" value="FORK_HEAD_2"/>
    <property type="match status" value="1"/>
</dbReference>
<comment type="caution">
    <text evidence="9">The sequence shown here is derived from an EMBL/GenBank/DDBJ whole genome shotgun (WGS) entry which is preliminary data.</text>
</comment>
<name>A0A072PBY5_9EURO</name>
<gene>
    <name evidence="9" type="ORF">A1O9_06953</name>
</gene>
<dbReference type="EMBL" id="AMGV01000005">
    <property type="protein sequence ID" value="KEF56763.1"/>
    <property type="molecule type" value="Genomic_DNA"/>
</dbReference>
<dbReference type="SMART" id="SM00339">
    <property type="entry name" value="FH"/>
    <property type="match status" value="1"/>
</dbReference>
<proteinExistence type="predicted"/>
<keyword evidence="2" id="KW-0805">Transcription regulation</keyword>
<dbReference type="Pfam" id="PF00250">
    <property type="entry name" value="Forkhead"/>
    <property type="match status" value="1"/>
</dbReference>
<comment type="subcellular location">
    <subcellularLocation>
        <location evidence="1 6">Nucleus</location>
    </subcellularLocation>
</comment>
<evidence type="ECO:0000256" key="7">
    <source>
        <dbReference type="SAM" id="MobiDB-lite"/>
    </source>
</evidence>
<dbReference type="InterPro" id="IPR036390">
    <property type="entry name" value="WH_DNA-bd_sf"/>
</dbReference>
<sequence>MEPGPEDFQPYIHPIGPDFGLPVMKDFNPHYAQYMPSSLSDPGFYQNSLVSDFRPLLKVDEYSDIIYNQRPLRDDCVHPPTTQIQPAEIELQSSWPLSTSYPLMLQTSNSLAPTSNIGGIPFLHQPGAPVSPPHSNYHFFDDAALRTPWSSPEYMPCEPLSTNGDEDELTDDKPYAKLIWEALMEAPRKRMMLRDIYEWFRQNTTKTQDNATNGWQNSIRHNLSMNKAFENDREQGRGNARKANSVWVLTEDAIQNGVQSTTRYRKSGGGKRPLTRAPALQRQRSGARGGRAARRSARYRRQAQLCLDHPTPSSYSPDTPSYSDISDCGLDNQEFRPAFRSCPLTPLEGHAQLAHDATHHMHLHTWNPVDLDLHHTGNGAENTAHMQNPLLSPRDNQYMGCMGDVQMSEI</sequence>
<evidence type="ECO:0000256" key="6">
    <source>
        <dbReference type="PROSITE-ProRule" id="PRU00089"/>
    </source>
</evidence>
<dbReference type="GeneID" id="25281867"/>
<evidence type="ECO:0000313" key="10">
    <source>
        <dbReference type="Proteomes" id="UP000027920"/>
    </source>
</evidence>
<dbReference type="Proteomes" id="UP000027920">
    <property type="component" value="Unassembled WGS sequence"/>
</dbReference>
<dbReference type="PROSITE" id="PS50039">
    <property type="entry name" value="FORK_HEAD_3"/>
    <property type="match status" value="1"/>
</dbReference>
<dbReference type="GO" id="GO:0005634">
    <property type="term" value="C:nucleus"/>
    <property type="evidence" value="ECO:0007669"/>
    <property type="project" value="UniProtKB-SubCell"/>
</dbReference>
<dbReference type="GO" id="GO:0000981">
    <property type="term" value="F:DNA-binding transcription factor activity, RNA polymerase II-specific"/>
    <property type="evidence" value="ECO:0007669"/>
    <property type="project" value="TreeGrafter"/>
</dbReference>
<keyword evidence="5 6" id="KW-0539">Nucleus</keyword>